<dbReference type="InterPro" id="IPR035587">
    <property type="entry name" value="DUS-like_FMN-bd"/>
</dbReference>
<sequence length="441" mass="47192">MSHVSSVSNNAASPALPAGFRVSVAPMMEWTDRHCRSFHRLLSRQAWLYTEMVTAQAIAHGDLDHLLGRGEEGERVVLQLGGNDPQLLARAAREGVAYGYDEINLNCGCPSDRVREGAFGACLMAEPQRVADCVAAMQAVVPVPVTVKHRIGIDRHEDYAFVYRFVETVAAAGCRRFIVHARNAWLDGLDPKANREIPPLRYAVVHRLAQDFSHCAFELNGGLQDLAMGLAVATDPAHAASVPSAKVGAPSSTPAVPAMAGAPVAVPAVDPVHLESLTALAAARRPLQPLTGLMYGRKAYHEPWLLAGVDAWLAAHAEVDEAFVSGLRGVIDEPPSAVTRASVASSAAALPEGNAALTRAAVVDALVGYLERGAAQGVELRHLARHVLGLYHGQPAARIWRRQLSDPQALARNDPQWLRTVCAQVEAEAARQAERLAGREG</sequence>
<dbReference type="Pfam" id="PF01207">
    <property type="entry name" value="Dus"/>
    <property type="match status" value="1"/>
</dbReference>
<dbReference type="NCBIfam" id="NF008774">
    <property type="entry name" value="PRK11815.1"/>
    <property type="match status" value="1"/>
</dbReference>
<evidence type="ECO:0000256" key="8">
    <source>
        <dbReference type="ARBA" id="ARBA00023002"/>
    </source>
</evidence>
<dbReference type="SUPFAM" id="SSF51395">
    <property type="entry name" value="FMN-linked oxidoreductases"/>
    <property type="match status" value="1"/>
</dbReference>
<keyword evidence="3 9" id="KW-0285">Flavoprotein</keyword>
<comment type="caution">
    <text evidence="11">The sequence shown here is derived from an EMBL/GenBank/DDBJ whole genome shotgun (WGS) entry which is preliminary data.</text>
</comment>
<feature type="binding site" evidence="9">
    <location>
        <begin position="26"/>
        <end position="28"/>
    </location>
    <ligand>
        <name>FMN</name>
        <dbReference type="ChEBI" id="CHEBI:58210"/>
    </ligand>
</feature>
<keyword evidence="6 9" id="KW-0521">NADP</keyword>
<keyword evidence="5 9" id="KW-0819">tRNA processing</keyword>
<feature type="site" description="Interacts with tRNA; defines subfamily-specific binding signature" evidence="9">
    <location>
        <position position="398"/>
    </location>
</feature>
<comment type="catalytic activity">
    <reaction evidence="9">
        <text>5,6-dihydrouridine(20) in tRNA + NADP(+) = uridine(20) in tRNA + NADPH + H(+)</text>
        <dbReference type="Rhea" id="RHEA:53336"/>
        <dbReference type="Rhea" id="RHEA-COMP:13533"/>
        <dbReference type="Rhea" id="RHEA-COMP:13534"/>
        <dbReference type="ChEBI" id="CHEBI:15378"/>
        <dbReference type="ChEBI" id="CHEBI:57783"/>
        <dbReference type="ChEBI" id="CHEBI:58349"/>
        <dbReference type="ChEBI" id="CHEBI:65315"/>
        <dbReference type="ChEBI" id="CHEBI:74443"/>
        <dbReference type="EC" id="1.3.1.91"/>
    </reaction>
</comment>
<evidence type="ECO:0000256" key="7">
    <source>
        <dbReference type="ARBA" id="ARBA00022884"/>
    </source>
</evidence>
<feature type="binding site" evidence="9">
    <location>
        <begin position="296"/>
        <end position="297"/>
    </location>
    <ligand>
        <name>FMN</name>
        <dbReference type="ChEBI" id="CHEBI:58210"/>
    </ligand>
</feature>
<dbReference type="EMBL" id="RRUE01000001">
    <property type="protein sequence ID" value="RRN45543.1"/>
    <property type="molecule type" value="Genomic_DNA"/>
</dbReference>
<dbReference type="OrthoDB" id="9783413at2"/>
<proteinExistence type="inferred from homology"/>
<keyword evidence="7 9" id="KW-0694">RNA-binding</keyword>
<dbReference type="GO" id="GO:0102266">
    <property type="term" value="F:tRNA-dihydrouridine20a synthase activity"/>
    <property type="evidence" value="ECO:0007669"/>
    <property type="project" value="RHEA"/>
</dbReference>
<dbReference type="InterPro" id="IPR004653">
    <property type="entry name" value="DusA"/>
</dbReference>
<feature type="site" description="Interacts with tRNA; defines subfamily-specific binding signature" evidence="9">
    <location>
        <position position="401"/>
    </location>
</feature>
<dbReference type="GO" id="GO:0050660">
    <property type="term" value="F:flavin adenine dinucleotide binding"/>
    <property type="evidence" value="ECO:0007669"/>
    <property type="project" value="InterPro"/>
</dbReference>
<dbReference type="GO" id="GO:0000049">
    <property type="term" value="F:tRNA binding"/>
    <property type="evidence" value="ECO:0007669"/>
    <property type="project" value="UniProtKB-UniRule"/>
</dbReference>
<dbReference type="PROSITE" id="PS01136">
    <property type="entry name" value="UPF0034"/>
    <property type="match status" value="1"/>
</dbReference>
<evidence type="ECO:0000313" key="12">
    <source>
        <dbReference type="Proteomes" id="UP000270261"/>
    </source>
</evidence>
<evidence type="ECO:0000256" key="5">
    <source>
        <dbReference type="ARBA" id="ARBA00022694"/>
    </source>
</evidence>
<comment type="catalytic activity">
    <reaction evidence="9">
        <text>5,6-dihydrouridine(20) in tRNA + NAD(+) = uridine(20) in tRNA + NADH + H(+)</text>
        <dbReference type="Rhea" id="RHEA:53340"/>
        <dbReference type="Rhea" id="RHEA-COMP:13533"/>
        <dbReference type="Rhea" id="RHEA-COMP:13534"/>
        <dbReference type="ChEBI" id="CHEBI:15378"/>
        <dbReference type="ChEBI" id="CHEBI:57540"/>
        <dbReference type="ChEBI" id="CHEBI:57945"/>
        <dbReference type="ChEBI" id="CHEBI:65315"/>
        <dbReference type="ChEBI" id="CHEBI:74443"/>
        <dbReference type="EC" id="1.3.1.91"/>
    </reaction>
</comment>
<feature type="binding site" evidence="9">
    <location>
        <position position="148"/>
    </location>
    <ligand>
        <name>FMN</name>
        <dbReference type="ChEBI" id="CHEBI:58210"/>
    </ligand>
</feature>
<evidence type="ECO:0000259" key="10">
    <source>
        <dbReference type="Pfam" id="PF01207"/>
    </source>
</evidence>
<dbReference type="PANTHER" id="PTHR42907:SF1">
    <property type="entry name" value="FMN-LINKED OXIDOREDUCTASES SUPERFAMILY PROTEIN"/>
    <property type="match status" value="1"/>
</dbReference>
<organism evidence="11 12">
    <name type="scientific">Lautropia dentalis</name>
    <dbReference type="NCBI Taxonomy" id="2490857"/>
    <lineage>
        <taxon>Bacteria</taxon>
        <taxon>Pseudomonadati</taxon>
        <taxon>Pseudomonadota</taxon>
        <taxon>Betaproteobacteria</taxon>
        <taxon>Burkholderiales</taxon>
        <taxon>Burkholderiaceae</taxon>
        <taxon>Lautropia</taxon>
    </lineage>
</organism>
<comment type="function">
    <text evidence="9">Catalyzes the synthesis of 5,6-dihydrouridine (D), a modified base found in the D-loop of most tRNAs, via the reduction of the C5-C6 double bond in target uridines. Specifically modifies U20 and U20a in tRNAs.</text>
</comment>
<dbReference type="CDD" id="cd02801">
    <property type="entry name" value="DUS_like_FMN"/>
    <property type="match status" value="1"/>
</dbReference>
<keyword evidence="2 9" id="KW-0820">tRNA-binding</keyword>
<accession>A0A3R8NCM1</accession>
<dbReference type="Gene3D" id="3.20.20.70">
    <property type="entry name" value="Aldolase class I"/>
    <property type="match status" value="1"/>
</dbReference>
<protein>
    <recommendedName>
        <fullName evidence="9">tRNA-dihydrouridine(20/20a) synthase</fullName>
        <ecNumber evidence="9">1.3.1.91</ecNumber>
    </recommendedName>
    <alternativeName>
        <fullName evidence="9">U20-specific dihydrouridine synthase</fullName>
        <shortName evidence="9">U20-specific Dus</shortName>
    </alternativeName>
    <alternativeName>
        <fullName evidence="9">tRNA-dihydrouridine synthase A</fullName>
    </alternativeName>
</protein>
<dbReference type="Proteomes" id="UP000270261">
    <property type="component" value="Unassembled WGS sequence"/>
</dbReference>
<keyword evidence="12" id="KW-1185">Reference proteome</keyword>
<comment type="catalytic activity">
    <reaction evidence="9">
        <text>5,6-dihydrouridine(20a) in tRNA + NADP(+) = uridine(20a) in tRNA + NADPH + H(+)</text>
        <dbReference type="Rhea" id="RHEA:53344"/>
        <dbReference type="Rhea" id="RHEA-COMP:13535"/>
        <dbReference type="Rhea" id="RHEA-COMP:13536"/>
        <dbReference type="ChEBI" id="CHEBI:15378"/>
        <dbReference type="ChEBI" id="CHEBI:57783"/>
        <dbReference type="ChEBI" id="CHEBI:58349"/>
        <dbReference type="ChEBI" id="CHEBI:65315"/>
        <dbReference type="ChEBI" id="CHEBI:74443"/>
    </reaction>
</comment>
<evidence type="ECO:0000256" key="4">
    <source>
        <dbReference type="ARBA" id="ARBA00022643"/>
    </source>
</evidence>
<feature type="site" description="Interacts with tRNA; defines subfamily-specific binding signature" evidence="9">
    <location>
        <position position="192"/>
    </location>
</feature>
<dbReference type="GO" id="GO:0010181">
    <property type="term" value="F:FMN binding"/>
    <property type="evidence" value="ECO:0007669"/>
    <property type="project" value="UniProtKB-UniRule"/>
</dbReference>
<feature type="site" description="Interacts with tRNA" evidence="9">
    <location>
        <position position="195"/>
    </location>
</feature>
<dbReference type="InterPro" id="IPR013785">
    <property type="entry name" value="Aldolase_TIM"/>
</dbReference>
<comment type="catalytic activity">
    <reaction evidence="9">
        <text>5,6-dihydrouridine(20a) in tRNA + NAD(+) = uridine(20a) in tRNA + NADH + H(+)</text>
        <dbReference type="Rhea" id="RHEA:53348"/>
        <dbReference type="Rhea" id="RHEA-COMP:13535"/>
        <dbReference type="Rhea" id="RHEA-COMP:13536"/>
        <dbReference type="ChEBI" id="CHEBI:15378"/>
        <dbReference type="ChEBI" id="CHEBI:57540"/>
        <dbReference type="ChEBI" id="CHEBI:57945"/>
        <dbReference type="ChEBI" id="CHEBI:65315"/>
        <dbReference type="ChEBI" id="CHEBI:74443"/>
    </reaction>
</comment>
<evidence type="ECO:0000256" key="2">
    <source>
        <dbReference type="ARBA" id="ARBA00022555"/>
    </source>
</evidence>
<evidence type="ECO:0000256" key="1">
    <source>
        <dbReference type="ARBA" id="ARBA00001917"/>
    </source>
</evidence>
<feature type="binding site" evidence="9">
    <location>
        <position position="180"/>
    </location>
    <ligand>
        <name>FMN</name>
        <dbReference type="ChEBI" id="CHEBI:58210"/>
    </ligand>
</feature>
<dbReference type="AlphaFoldDB" id="A0A3R8NCM1"/>
<name>A0A3R8NCM1_9BURK</name>
<evidence type="ECO:0000256" key="6">
    <source>
        <dbReference type="ARBA" id="ARBA00022857"/>
    </source>
</evidence>
<dbReference type="GO" id="GO:0102264">
    <property type="term" value="F:tRNA-dihydrouridine20 synthase activity"/>
    <property type="evidence" value="ECO:0007669"/>
    <property type="project" value="UniProtKB-EC"/>
</dbReference>
<evidence type="ECO:0000313" key="11">
    <source>
        <dbReference type="EMBL" id="RRN45543.1"/>
    </source>
</evidence>
<dbReference type="PANTHER" id="PTHR42907">
    <property type="entry name" value="FMN-LINKED OXIDOREDUCTASES SUPERFAMILY PROTEIN"/>
    <property type="match status" value="1"/>
</dbReference>
<feature type="active site" description="Proton donor" evidence="9">
    <location>
        <position position="109"/>
    </location>
</feature>
<keyword evidence="8 9" id="KW-0560">Oxidoreductase</keyword>
<evidence type="ECO:0000256" key="9">
    <source>
        <dbReference type="HAMAP-Rule" id="MF_02041"/>
    </source>
</evidence>
<dbReference type="HAMAP" id="MF_02041">
    <property type="entry name" value="DusA_subfam"/>
    <property type="match status" value="1"/>
</dbReference>
<keyword evidence="4 9" id="KW-0288">FMN</keyword>
<dbReference type="Gene3D" id="1.20.120.1460">
    <property type="match status" value="1"/>
</dbReference>
<dbReference type="EC" id="1.3.1.91" evidence="9"/>
<feature type="binding site" evidence="9">
    <location>
        <begin position="220"/>
        <end position="222"/>
    </location>
    <ligand>
        <name>FMN</name>
        <dbReference type="ChEBI" id="CHEBI:58210"/>
    </ligand>
</feature>
<evidence type="ECO:0000256" key="3">
    <source>
        <dbReference type="ARBA" id="ARBA00022630"/>
    </source>
</evidence>
<gene>
    <name evidence="9 11" type="primary">dusA</name>
    <name evidence="11" type="ORF">EHV23_05000</name>
</gene>
<feature type="site" description="Interacts with tRNA" evidence="9">
    <location>
        <position position="106"/>
    </location>
</feature>
<reference evidence="11 12" key="1">
    <citation type="submission" date="2018-11" db="EMBL/GenBank/DDBJ databases">
        <title>Genome sequencing of Lautropia sp. KCOM 2505 (= ChDC F240).</title>
        <authorList>
            <person name="Kook J.-K."/>
            <person name="Park S.-N."/>
            <person name="Lim Y.K."/>
        </authorList>
    </citation>
    <scope>NUCLEOTIDE SEQUENCE [LARGE SCALE GENOMIC DNA]</scope>
    <source>
        <strain evidence="11 12">KCOM 2505</strain>
    </source>
</reference>
<feature type="domain" description="DUS-like FMN-binding" evidence="10">
    <location>
        <begin position="24"/>
        <end position="227"/>
    </location>
</feature>
<feature type="binding site" evidence="9">
    <location>
        <position position="79"/>
    </location>
    <ligand>
        <name>FMN</name>
        <dbReference type="ChEBI" id="CHEBI:58210"/>
    </ligand>
</feature>
<comment type="similarity">
    <text evidence="9">Belongs to the Dus family. DusA subfamily.</text>
</comment>
<comment type="cofactor">
    <cofactor evidence="1 9">
        <name>FMN</name>
        <dbReference type="ChEBI" id="CHEBI:58210"/>
    </cofactor>
</comment>
<dbReference type="InterPro" id="IPR018517">
    <property type="entry name" value="tRNA_hU_synthase_CS"/>
</dbReference>